<sequence length="40" mass="4435">MEFVGLLAPVAFVFALSAISQVNSLKKEIEQLKEEISKLN</sequence>
<dbReference type="Proteomes" id="UP000198718">
    <property type="component" value="Unassembled WGS sequence"/>
</dbReference>
<dbReference type="STRING" id="393762.SAMN05660472_00774"/>
<gene>
    <name evidence="1" type="ORF">SAMN05660472_00774</name>
</gene>
<dbReference type="EMBL" id="FNFP01000001">
    <property type="protein sequence ID" value="SDK11487.1"/>
    <property type="molecule type" value="Genomic_DNA"/>
</dbReference>
<keyword evidence="2" id="KW-1185">Reference proteome</keyword>
<dbReference type="AlphaFoldDB" id="A0A1G8Z901"/>
<organism evidence="1 2">
    <name type="scientific">Natronincola ferrireducens</name>
    <dbReference type="NCBI Taxonomy" id="393762"/>
    <lineage>
        <taxon>Bacteria</taxon>
        <taxon>Bacillati</taxon>
        <taxon>Bacillota</taxon>
        <taxon>Clostridia</taxon>
        <taxon>Peptostreptococcales</taxon>
        <taxon>Natronincolaceae</taxon>
        <taxon>Natronincola</taxon>
    </lineage>
</organism>
<protein>
    <submittedName>
        <fullName evidence="1">Uncharacterized protein</fullName>
    </submittedName>
</protein>
<name>A0A1G8Z901_9FIRM</name>
<reference evidence="1 2" key="1">
    <citation type="submission" date="2016-10" db="EMBL/GenBank/DDBJ databases">
        <authorList>
            <person name="de Groot N.N."/>
        </authorList>
    </citation>
    <scope>NUCLEOTIDE SEQUENCE [LARGE SCALE GENOMIC DNA]</scope>
    <source>
        <strain evidence="1 2">DSM 18346</strain>
    </source>
</reference>
<evidence type="ECO:0000313" key="1">
    <source>
        <dbReference type="EMBL" id="SDK11487.1"/>
    </source>
</evidence>
<accession>A0A1G8Z901</accession>
<dbReference type="RefSeq" id="WP_280139557.1">
    <property type="nucleotide sequence ID" value="NZ_FNFP01000001.1"/>
</dbReference>
<evidence type="ECO:0000313" key="2">
    <source>
        <dbReference type="Proteomes" id="UP000198718"/>
    </source>
</evidence>
<proteinExistence type="predicted"/>